<dbReference type="AlphaFoldDB" id="A0A517ZGW3"/>
<dbReference type="Proteomes" id="UP000319383">
    <property type="component" value="Chromosome"/>
</dbReference>
<proteinExistence type="predicted"/>
<dbReference type="KEGG" id="sdyn:Mal52_01630"/>
<evidence type="ECO:0008006" key="3">
    <source>
        <dbReference type="Google" id="ProtNLM"/>
    </source>
</evidence>
<gene>
    <name evidence="1" type="ORF">Mal52_01630</name>
</gene>
<sequence length="185" mass="20244">MKKVTINTPGGHEVTLAYFTKPPQAKRTSLWWLQLKKMGIKPNSVAEAYARDLPKLVKQFAEQFLADVDVALGLVVVPASASRQFEPYLDALVEANADIPVLDGAFTKPEGFRAGDKGRTYEQVLASTVFDAAKLPEGATAVTSIWIIDDIYNTGNTVGAMTTRLKEHLLALREIVVVCPLYVPL</sequence>
<organism evidence="1 2">
    <name type="scientific">Symmachiella dynata</name>
    <dbReference type="NCBI Taxonomy" id="2527995"/>
    <lineage>
        <taxon>Bacteria</taxon>
        <taxon>Pseudomonadati</taxon>
        <taxon>Planctomycetota</taxon>
        <taxon>Planctomycetia</taxon>
        <taxon>Planctomycetales</taxon>
        <taxon>Planctomycetaceae</taxon>
        <taxon>Symmachiella</taxon>
    </lineage>
</organism>
<dbReference type="CDD" id="cd06223">
    <property type="entry name" value="PRTases_typeI"/>
    <property type="match status" value="1"/>
</dbReference>
<name>A0A517ZGW3_9PLAN</name>
<evidence type="ECO:0000313" key="2">
    <source>
        <dbReference type="Proteomes" id="UP000319383"/>
    </source>
</evidence>
<dbReference type="EMBL" id="CP036276">
    <property type="protein sequence ID" value="QDU41710.1"/>
    <property type="molecule type" value="Genomic_DNA"/>
</dbReference>
<reference evidence="1 2" key="1">
    <citation type="submission" date="2019-02" db="EMBL/GenBank/DDBJ databases">
        <title>Deep-cultivation of Planctomycetes and their phenomic and genomic characterization uncovers novel biology.</title>
        <authorList>
            <person name="Wiegand S."/>
            <person name="Jogler M."/>
            <person name="Boedeker C."/>
            <person name="Pinto D."/>
            <person name="Vollmers J."/>
            <person name="Rivas-Marin E."/>
            <person name="Kohn T."/>
            <person name="Peeters S.H."/>
            <person name="Heuer A."/>
            <person name="Rast P."/>
            <person name="Oberbeckmann S."/>
            <person name="Bunk B."/>
            <person name="Jeske O."/>
            <person name="Meyerdierks A."/>
            <person name="Storesund J.E."/>
            <person name="Kallscheuer N."/>
            <person name="Luecker S."/>
            <person name="Lage O.M."/>
            <person name="Pohl T."/>
            <person name="Merkel B.J."/>
            <person name="Hornburger P."/>
            <person name="Mueller R.-W."/>
            <person name="Bruemmer F."/>
            <person name="Labrenz M."/>
            <person name="Spormann A.M."/>
            <person name="Op den Camp H."/>
            <person name="Overmann J."/>
            <person name="Amann R."/>
            <person name="Jetten M.S.M."/>
            <person name="Mascher T."/>
            <person name="Medema M.H."/>
            <person name="Devos D.P."/>
            <person name="Kaster A.-K."/>
            <person name="Ovreas L."/>
            <person name="Rohde M."/>
            <person name="Galperin M.Y."/>
            <person name="Jogler C."/>
        </authorList>
    </citation>
    <scope>NUCLEOTIDE SEQUENCE [LARGE SCALE GENOMIC DNA]</scope>
    <source>
        <strain evidence="1 2">Mal52</strain>
    </source>
</reference>
<accession>A0A517ZGW3</accession>
<dbReference type="InterPro" id="IPR029057">
    <property type="entry name" value="PRTase-like"/>
</dbReference>
<dbReference type="InterPro" id="IPR000836">
    <property type="entry name" value="PRTase_dom"/>
</dbReference>
<protein>
    <recommendedName>
        <fullName evidence="3">Phosphoribosyl transferase domain protein</fullName>
    </recommendedName>
</protein>
<dbReference type="RefSeq" id="WP_145373718.1">
    <property type="nucleotide sequence ID" value="NZ_CP036276.1"/>
</dbReference>
<dbReference type="SUPFAM" id="SSF53271">
    <property type="entry name" value="PRTase-like"/>
    <property type="match status" value="1"/>
</dbReference>
<keyword evidence="2" id="KW-1185">Reference proteome</keyword>
<evidence type="ECO:0000313" key="1">
    <source>
        <dbReference type="EMBL" id="QDU41710.1"/>
    </source>
</evidence>